<keyword evidence="12" id="KW-1185">Reference proteome</keyword>
<dbReference type="EMBL" id="JSVA01000009">
    <property type="protein sequence ID" value="KOF02963.1"/>
    <property type="molecule type" value="Genomic_DNA"/>
</dbReference>
<dbReference type="GO" id="GO:0005886">
    <property type="term" value="C:plasma membrane"/>
    <property type="evidence" value="ECO:0007669"/>
    <property type="project" value="UniProtKB-SubCell"/>
</dbReference>
<dbReference type="Gene3D" id="1.10.287.1260">
    <property type="match status" value="1"/>
</dbReference>
<feature type="domain" description="Mechanosensitive ion channel MscS" evidence="8">
    <location>
        <begin position="115"/>
        <end position="181"/>
    </location>
</feature>
<evidence type="ECO:0000259" key="10">
    <source>
        <dbReference type="Pfam" id="PF21088"/>
    </source>
</evidence>
<dbReference type="Pfam" id="PF00924">
    <property type="entry name" value="MS_channel_2nd"/>
    <property type="match status" value="1"/>
</dbReference>
<evidence type="ECO:0000313" key="12">
    <source>
        <dbReference type="Proteomes" id="UP000036908"/>
    </source>
</evidence>
<feature type="transmembrane region" description="Helical" evidence="7">
    <location>
        <begin position="93"/>
        <end position="112"/>
    </location>
</feature>
<dbReference type="InterPro" id="IPR049142">
    <property type="entry name" value="MS_channel_1st"/>
</dbReference>
<evidence type="ECO:0000256" key="2">
    <source>
        <dbReference type="ARBA" id="ARBA00008017"/>
    </source>
</evidence>
<evidence type="ECO:0000256" key="3">
    <source>
        <dbReference type="ARBA" id="ARBA00022475"/>
    </source>
</evidence>
<keyword evidence="3" id="KW-1003">Cell membrane</keyword>
<dbReference type="PANTHER" id="PTHR30221:SF1">
    <property type="entry name" value="SMALL-CONDUCTANCE MECHANOSENSITIVE CHANNEL"/>
    <property type="match status" value="1"/>
</dbReference>
<proteinExistence type="inferred from homology"/>
<dbReference type="InterPro" id="IPR006686">
    <property type="entry name" value="MscS_channel_CS"/>
</dbReference>
<dbReference type="RefSeq" id="WP_053223394.1">
    <property type="nucleotide sequence ID" value="NZ_JSVA01000009.1"/>
</dbReference>
<dbReference type="Pfam" id="PF05552">
    <property type="entry name" value="MS_channel_1st_1"/>
    <property type="match status" value="1"/>
</dbReference>
<evidence type="ECO:0000259" key="9">
    <source>
        <dbReference type="Pfam" id="PF21082"/>
    </source>
</evidence>
<dbReference type="PANTHER" id="PTHR30221">
    <property type="entry name" value="SMALL-CONDUCTANCE MECHANOSENSITIVE CHANNEL"/>
    <property type="match status" value="1"/>
</dbReference>
<dbReference type="InterPro" id="IPR011014">
    <property type="entry name" value="MscS_channel_TM-2"/>
</dbReference>
<dbReference type="InterPro" id="IPR011066">
    <property type="entry name" value="MscS_channel_C_sf"/>
</dbReference>
<dbReference type="Proteomes" id="UP000036908">
    <property type="component" value="Unassembled WGS sequence"/>
</dbReference>
<dbReference type="InterPro" id="IPR008910">
    <property type="entry name" value="MSC_TM_helix"/>
</dbReference>
<evidence type="ECO:0000256" key="6">
    <source>
        <dbReference type="ARBA" id="ARBA00023136"/>
    </source>
</evidence>
<dbReference type="Pfam" id="PF21088">
    <property type="entry name" value="MS_channel_1st"/>
    <property type="match status" value="1"/>
</dbReference>
<feature type="transmembrane region" description="Helical" evidence="7">
    <location>
        <begin position="26"/>
        <end position="46"/>
    </location>
</feature>
<gene>
    <name evidence="11" type="ORF">OB69_09040</name>
</gene>
<dbReference type="Pfam" id="PF21082">
    <property type="entry name" value="MS_channel_3rd"/>
    <property type="match status" value="1"/>
</dbReference>
<evidence type="ECO:0000256" key="4">
    <source>
        <dbReference type="ARBA" id="ARBA00022692"/>
    </source>
</evidence>
<dbReference type="InterPro" id="IPR045275">
    <property type="entry name" value="MscS_archaea/bacteria_type"/>
</dbReference>
<dbReference type="Gene3D" id="3.30.70.100">
    <property type="match status" value="1"/>
</dbReference>
<dbReference type="InterPro" id="IPR023408">
    <property type="entry name" value="MscS_beta-dom_sf"/>
</dbReference>
<dbReference type="PROSITE" id="PS01246">
    <property type="entry name" value="UPF0003"/>
    <property type="match status" value="1"/>
</dbReference>
<organism evidence="11 12">
    <name type="scientific">Roseivirga seohaensis subsp. aquiponti</name>
    <dbReference type="NCBI Taxonomy" id="1566026"/>
    <lineage>
        <taxon>Bacteria</taxon>
        <taxon>Pseudomonadati</taxon>
        <taxon>Bacteroidota</taxon>
        <taxon>Cytophagia</taxon>
        <taxon>Cytophagales</taxon>
        <taxon>Roseivirgaceae</taxon>
        <taxon>Roseivirga</taxon>
    </lineage>
</organism>
<evidence type="ECO:0000313" key="11">
    <source>
        <dbReference type="EMBL" id="KOF02963.1"/>
    </source>
</evidence>
<name>A0A0L8AKJ4_9BACT</name>
<evidence type="ECO:0000256" key="7">
    <source>
        <dbReference type="SAM" id="Phobius"/>
    </source>
</evidence>
<dbReference type="InterPro" id="IPR006685">
    <property type="entry name" value="MscS_channel_2nd"/>
</dbReference>
<dbReference type="InterPro" id="IPR010920">
    <property type="entry name" value="LSM_dom_sf"/>
</dbReference>
<dbReference type="InterPro" id="IPR049278">
    <property type="entry name" value="MS_channel_C"/>
</dbReference>
<dbReference type="OrthoDB" id="1522493at2"/>
<evidence type="ECO:0000256" key="1">
    <source>
        <dbReference type="ARBA" id="ARBA00004651"/>
    </source>
</evidence>
<keyword evidence="6 7" id="KW-0472">Membrane</keyword>
<dbReference type="SUPFAM" id="SSF82689">
    <property type="entry name" value="Mechanosensitive channel protein MscS (YggB), C-terminal domain"/>
    <property type="match status" value="1"/>
</dbReference>
<reference evidence="12" key="1">
    <citation type="submission" date="2014-11" db="EMBL/GenBank/DDBJ databases">
        <title>Genome sequencing of Roseivirga sp. D-25.</title>
        <authorList>
            <person name="Selvaratnam C."/>
            <person name="Thevarajoo S."/>
            <person name="Goh K.M."/>
            <person name="Eee R."/>
            <person name="Chan K.-G."/>
            <person name="Chong C.S."/>
        </authorList>
    </citation>
    <scope>NUCLEOTIDE SEQUENCE [LARGE SCALE GENOMIC DNA]</scope>
    <source>
        <strain evidence="12">D-25</strain>
    </source>
</reference>
<keyword evidence="5 7" id="KW-1133">Transmembrane helix</keyword>
<dbReference type="SUPFAM" id="SSF82861">
    <property type="entry name" value="Mechanosensitive channel protein MscS (YggB), transmembrane region"/>
    <property type="match status" value="1"/>
</dbReference>
<dbReference type="PATRIC" id="fig|1566026.4.peg.3643"/>
<evidence type="ECO:0000256" key="5">
    <source>
        <dbReference type="ARBA" id="ARBA00022989"/>
    </source>
</evidence>
<protein>
    <submittedName>
        <fullName evidence="11">Mechanosensitive ion channel protein MscS</fullName>
    </submittedName>
</protein>
<evidence type="ECO:0000259" key="8">
    <source>
        <dbReference type="Pfam" id="PF00924"/>
    </source>
</evidence>
<comment type="caution">
    <text evidence="11">The sequence shown here is derived from an EMBL/GenBank/DDBJ whole genome shotgun (WGS) entry which is preliminary data.</text>
</comment>
<dbReference type="AlphaFoldDB" id="A0A0L8AKJ4"/>
<feature type="domain" description="Mechanosensitive ion channel MscS C-terminal" evidence="9">
    <location>
        <begin position="188"/>
        <end position="272"/>
    </location>
</feature>
<feature type="domain" description="Mechanosensitive ion channel transmembrane helices 2/3" evidence="10">
    <location>
        <begin position="70"/>
        <end position="113"/>
    </location>
</feature>
<sequence length="305" mass="33745">MDFGINDAANIVSTKLKSWLEALTSMLPNIVVAVLVLIAFYFLSRLMKAGSRKLVSRFSDQAAIRDLFSTIIALVTIAIGLVVALNVLQLTKAVTSLLAGAGIIGLALGFAFQDISANFISGVIMAFRKPIVVGDIIETNGYNGFVEKIELRSTVIRTFQGLHVIIPNKDIFQNPFTNYTRTHTRRIDLEVGVSYGDDLDKVTEIVEKAVASNSHIVDGQPVKMVYEEFGSSSINFKVMFWIEYDPKNPMYLEAKSEAIKAIKKAFDANDIMIPFPIRTLDFGIKGGEKLSDQIETKQMKLLPKN</sequence>
<dbReference type="GO" id="GO:0008381">
    <property type="term" value="F:mechanosensitive monoatomic ion channel activity"/>
    <property type="evidence" value="ECO:0007669"/>
    <property type="project" value="InterPro"/>
</dbReference>
<accession>A0A0L8AKJ4</accession>
<dbReference type="Gene3D" id="2.30.30.60">
    <property type="match status" value="1"/>
</dbReference>
<comment type="subcellular location">
    <subcellularLocation>
        <location evidence="1">Cell membrane</location>
        <topology evidence="1">Multi-pass membrane protein</topology>
    </subcellularLocation>
</comment>
<feature type="transmembrane region" description="Helical" evidence="7">
    <location>
        <begin position="67"/>
        <end position="87"/>
    </location>
</feature>
<keyword evidence="4 7" id="KW-0812">Transmembrane</keyword>
<dbReference type="SUPFAM" id="SSF50182">
    <property type="entry name" value="Sm-like ribonucleoproteins"/>
    <property type="match status" value="1"/>
</dbReference>
<comment type="similarity">
    <text evidence="2">Belongs to the MscS (TC 1.A.23) family.</text>
</comment>